<dbReference type="Proteomes" id="UP000054408">
    <property type="component" value="Unassembled WGS sequence"/>
</dbReference>
<dbReference type="GeneID" id="25565534"/>
<dbReference type="PANTHER" id="PTHR31859">
    <property type="entry name" value="TETRATRICOPEPTIDE REPEAT PROTEIN 39 FAMILY MEMBER"/>
    <property type="match status" value="1"/>
</dbReference>
<dbReference type="OrthoDB" id="2154985at2759"/>
<organism evidence="1 2">
    <name type="scientific">Thecamonas trahens ATCC 50062</name>
    <dbReference type="NCBI Taxonomy" id="461836"/>
    <lineage>
        <taxon>Eukaryota</taxon>
        <taxon>Apusozoa</taxon>
        <taxon>Apusomonadida</taxon>
        <taxon>Apusomonadidae</taxon>
        <taxon>Thecamonas</taxon>
    </lineage>
</organism>
<dbReference type="InterPro" id="IPR019412">
    <property type="entry name" value="IML2/TPR_39"/>
</dbReference>
<dbReference type="Pfam" id="PF10300">
    <property type="entry name" value="Iml2-TPR_39"/>
    <property type="match status" value="1"/>
</dbReference>
<reference evidence="1 2" key="1">
    <citation type="submission" date="2010-05" db="EMBL/GenBank/DDBJ databases">
        <title>The Genome Sequence of Thecamonas trahens ATCC 50062.</title>
        <authorList>
            <consortium name="The Broad Institute Genome Sequencing Platform"/>
            <person name="Russ C."/>
            <person name="Cuomo C."/>
            <person name="Shea T."/>
            <person name="Young S.K."/>
            <person name="Zeng Q."/>
            <person name="Koehrsen M."/>
            <person name="Haas B."/>
            <person name="Borodovsky M."/>
            <person name="Guigo R."/>
            <person name="Alvarado L."/>
            <person name="Berlin A."/>
            <person name="Bochicchio J."/>
            <person name="Borenstein D."/>
            <person name="Chapman S."/>
            <person name="Chen Z."/>
            <person name="Freedman E."/>
            <person name="Gellesch M."/>
            <person name="Goldberg J."/>
            <person name="Griggs A."/>
            <person name="Gujja S."/>
            <person name="Heilman E."/>
            <person name="Heiman D."/>
            <person name="Hepburn T."/>
            <person name="Howarth C."/>
            <person name="Jen D."/>
            <person name="Larson L."/>
            <person name="Mehta T."/>
            <person name="Park D."/>
            <person name="Pearson M."/>
            <person name="Roberts A."/>
            <person name="Saif S."/>
            <person name="Shenoy N."/>
            <person name="Sisk P."/>
            <person name="Stolte C."/>
            <person name="Sykes S."/>
            <person name="Thomson T."/>
            <person name="Walk T."/>
            <person name="White J."/>
            <person name="Yandava C."/>
            <person name="Burger G."/>
            <person name="Gray M.W."/>
            <person name="Holland P.W.H."/>
            <person name="King N."/>
            <person name="Lang F.B.F."/>
            <person name="Roger A.J."/>
            <person name="Ruiz-Trillo I."/>
            <person name="Lander E."/>
            <person name="Nusbaum C."/>
        </authorList>
    </citation>
    <scope>NUCLEOTIDE SEQUENCE [LARGE SCALE GENOMIC DNA]</scope>
    <source>
        <strain evidence="1 2">ATCC 50062</strain>
    </source>
</reference>
<dbReference type="eggNOG" id="KOG3783">
    <property type="taxonomic scope" value="Eukaryota"/>
</dbReference>
<accession>A0A0L0DDB4</accession>
<dbReference type="PANTHER" id="PTHR31859:SF19">
    <property type="entry name" value="TETRATRICOPEPTIDE REPEAT DOMAIN 39B"/>
    <property type="match status" value="1"/>
</dbReference>
<dbReference type="AlphaFoldDB" id="A0A0L0DDB4"/>
<dbReference type="EMBL" id="GL349460">
    <property type="protein sequence ID" value="KNC50210.1"/>
    <property type="molecule type" value="Genomic_DNA"/>
</dbReference>
<evidence type="ECO:0000313" key="2">
    <source>
        <dbReference type="Proteomes" id="UP000054408"/>
    </source>
</evidence>
<gene>
    <name evidence="1" type="ORF">AMSG_06356</name>
</gene>
<keyword evidence="2" id="KW-1185">Reference proteome</keyword>
<protein>
    <submittedName>
        <fullName evidence="1">Uncharacterized protein</fullName>
    </submittedName>
</protein>
<proteinExistence type="predicted"/>
<sequence length="728" mass="75955">MPDALTSPVAASMAAAGAIPASLVAPFATEGGPCNPAKRSKLPLAGKLNVLNTSTWWVTAKSSDSGFALQYHKATMAGGMAVDKMRAKRAAKGESDTNPYRIIVASPPYQAIATAADWHAILDDWAWMESHLFPLAGLHGVDGVVLAVQALMDADDVTSAEAIPMLQASTFAKLEADDNDHTSPLVSQLVDDAAMAMWNNQFADAIEALAPVADDGPREKFTLAQVALLDALRSGSASATTDAITAMDAVAAFASSVGADPTALDALVARLATDAAVDLDAPQGFALRAATGFDVALIAATAVLYKALLLMRTGSRTGAAFHLRKGWKAFAAVLEQIKAYDAVHAVRLDPALMAAVKYGQGLTYFLLALVRPGMGKTLLGALGLHGDASRGIEFLSEVAAGEFLDSPFAAVVVLAATVYMPTSFVPHPEHLERAAHLIALNKERYPAGTVFSLLEAPLRRLQGDGPAALAAINHAVELVTASGAAPPHHYLVELAETLLFTGDYAGAAQVLRPVVDGGAAFENRGMATLLLASALVGANGPESPETLAALEAVPGHVQKGSPYDAAAAQLASWYADDHTRLALLPLEVAFLRNHLHTLAPAAAQQLLNGPLAEANLTAAGAPVTEPVTAYKMHLFRGAAAASAGSLDIAANELDAATAREADVRDGGVETRLLTYMAYERTRHAYLNGDQAHLAACLESLASIKHAGWVDEALDRRIEVALDELVQSK</sequence>
<dbReference type="RefSeq" id="XP_013757045.1">
    <property type="nucleotide sequence ID" value="XM_013901591.1"/>
</dbReference>
<evidence type="ECO:0000313" key="1">
    <source>
        <dbReference type="EMBL" id="KNC50210.1"/>
    </source>
</evidence>
<name>A0A0L0DDB4_THETB</name>